<sequence>MIVSIENSLYYVRQYLENTGKYEIYDKGNYTGPIHAYIYEEDEPISEFDAMQNNLINLAQQKHVDIRHGVLMINAKNKTPKEIDLILSERLYRNIY</sequence>
<name>A0A926IFA6_9FIRM</name>
<keyword evidence="2" id="KW-1185">Reference proteome</keyword>
<dbReference type="EMBL" id="JACRSY010000025">
    <property type="protein sequence ID" value="MBC8580673.1"/>
    <property type="molecule type" value="Genomic_DNA"/>
</dbReference>
<reference evidence="1" key="1">
    <citation type="submission" date="2020-08" db="EMBL/GenBank/DDBJ databases">
        <title>Genome public.</title>
        <authorList>
            <person name="Liu C."/>
            <person name="Sun Q."/>
        </authorList>
    </citation>
    <scope>NUCLEOTIDE SEQUENCE</scope>
    <source>
        <strain evidence="1">NSJ-12</strain>
    </source>
</reference>
<accession>A0A926IFA6</accession>
<protein>
    <submittedName>
        <fullName evidence="1">YkuS family protein</fullName>
    </submittedName>
</protein>
<comment type="caution">
    <text evidence="1">The sequence shown here is derived from an EMBL/GenBank/DDBJ whole genome shotgun (WGS) entry which is preliminary data.</text>
</comment>
<dbReference type="RefSeq" id="WP_249333394.1">
    <property type="nucleotide sequence ID" value="NZ_JACRSY010000025.1"/>
</dbReference>
<dbReference type="InterPro" id="IPR005370">
    <property type="entry name" value="UPF0180"/>
</dbReference>
<dbReference type="AlphaFoldDB" id="A0A926IFA6"/>
<evidence type="ECO:0000313" key="1">
    <source>
        <dbReference type="EMBL" id="MBC8580673.1"/>
    </source>
</evidence>
<organism evidence="1 2">
    <name type="scientific">Zhenhengia yiwuensis</name>
    <dbReference type="NCBI Taxonomy" id="2763666"/>
    <lineage>
        <taxon>Bacteria</taxon>
        <taxon>Bacillati</taxon>
        <taxon>Bacillota</taxon>
        <taxon>Clostridia</taxon>
        <taxon>Lachnospirales</taxon>
        <taxon>Lachnospiraceae</taxon>
        <taxon>Zhenhengia</taxon>
    </lineage>
</organism>
<dbReference type="Proteomes" id="UP000655830">
    <property type="component" value="Unassembled WGS sequence"/>
</dbReference>
<dbReference type="Pfam" id="PF03698">
    <property type="entry name" value="UPF0180"/>
    <property type="match status" value="1"/>
</dbReference>
<proteinExistence type="predicted"/>
<gene>
    <name evidence="1" type="ORF">H8718_14215</name>
</gene>
<evidence type="ECO:0000313" key="2">
    <source>
        <dbReference type="Proteomes" id="UP000655830"/>
    </source>
</evidence>